<dbReference type="AlphaFoldDB" id="A0A0J6WYQ2"/>
<evidence type="ECO:0008006" key="3">
    <source>
        <dbReference type="Google" id="ProtNLM"/>
    </source>
</evidence>
<dbReference type="Pfam" id="PF09391">
    <property type="entry name" value="DUF2000"/>
    <property type="match status" value="1"/>
</dbReference>
<proteinExistence type="predicted"/>
<protein>
    <recommendedName>
        <fullName evidence="3">DUF2000 domain-containing protein</fullName>
    </recommendedName>
</protein>
<dbReference type="PATRIC" id="fig|1122219.3.peg.2503"/>
<dbReference type="InterPro" id="IPR018988">
    <property type="entry name" value="DUF2000"/>
</dbReference>
<dbReference type="PIRSF" id="PIRSF033736">
    <property type="entry name" value="UCP033763"/>
    <property type="match status" value="1"/>
</dbReference>
<dbReference type="Gene3D" id="3.40.1490.10">
    <property type="entry name" value="Bit1"/>
    <property type="match status" value="1"/>
</dbReference>
<accession>A0A0J6WYQ2</accession>
<dbReference type="Proteomes" id="UP000036503">
    <property type="component" value="Unassembled WGS sequence"/>
</dbReference>
<evidence type="ECO:0000313" key="2">
    <source>
        <dbReference type="Proteomes" id="UP000036503"/>
    </source>
</evidence>
<comment type="caution">
    <text evidence="1">The sequence shown here is derived from an EMBL/GenBank/DDBJ whole genome shotgun (WGS) entry which is preliminary data.</text>
</comment>
<dbReference type="InParanoid" id="A0A0J6WYQ2"/>
<evidence type="ECO:0000313" key="1">
    <source>
        <dbReference type="EMBL" id="KMO87393.1"/>
    </source>
</evidence>
<dbReference type="SUPFAM" id="SSF102462">
    <property type="entry name" value="Peptidyl-tRNA hydrolase II"/>
    <property type="match status" value="1"/>
</dbReference>
<keyword evidence="2" id="KW-1185">Reference proteome</keyword>
<name>A0A0J6WYQ2_9FIRM</name>
<dbReference type="InterPro" id="IPR017021">
    <property type="entry name" value="UCP033763"/>
</dbReference>
<dbReference type="EMBL" id="LEKT01000006">
    <property type="protein sequence ID" value="KMO87393.1"/>
    <property type="molecule type" value="Genomic_DNA"/>
</dbReference>
<sequence>MNIQNQKCVMIIDENLPLGIIANTAAILGITLGKKLPEVVGQDVWDGSGQAHLGIIEFPVPVLQSSVKEIREIRKTLYTEDFQDILTVDFSDLAQHCKTYYEFVKKMEKTCETQLRYIGLALCGEKKKVNALTGRMSLLR</sequence>
<reference evidence="1 2" key="1">
    <citation type="submission" date="2015-06" db="EMBL/GenBank/DDBJ databases">
        <title>Draft genome sequence of beer spoilage bacterium Megasphaera cerevisiae type strain 20462.</title>
        <authorList>
            <person name="Kutumbaka K."/>
            <person name="Pasmowitz J."/>
            <person name="Mategko J."/>
            <person name="Reyes D."/>
            <person name="Friedrich A."/>
            <person name="Han S."/>
            <person name="Martens-Habbena W."/>
            <person name="Neal-McKinney J."/>
            <person name="Janagama H.K."/>
            <person name="Nadala C."/>
            <person name="Samadpour M."/>
        </authorList>
    </citation>
    <scope>NUCLEOTIDE SEQUENCE [LARGE SCALE GENOMIC DNA]</scope>
    <source>
        <strain evidence="1 2">DSM 20462</strain>
    </source>
</reference>
<dbReference type="InterPro" id="IPR023476">
    <property type="entry name" value="Pep_tRNA_hydro_II_dom_sf"/>
</dbReference>
<dbReference type="RefSeq" id="WP_048513375.1">
    <property type="nucleotide sequence ID" value="NZ_FUXD01000002.1"/>
</dbReference>
<dbReference type="OrthoDB" id="1045582at2"/>
<organism evidence="1 2">
    <name type="scientific">Megasphaera cerevisiae DSM 20462</name>
    <dbReference type="NCBI Taxonomy" id="1122219"/>
    <lineage>
        <taxon>Bacteria</taxon>
        <taxon>Bacillati</taxon>
        <taxon>Bacillota</taxon>
        <taxon>Negativicutes</taxon>
        <taxon>Veillonellales</taxon>
        <taxon>Veillonellaceae</taxon>
        <taxon>Megasphaera</taxon>
    </lineage>
</organism>
<gene>
    <name evidence="1" type="ORF">AB840_03125</name>
</gene>